<feature type="transmembrane region" description="Helical" evidence="13">
    <location>
        <begin position="191"/>
        <end position="212"/>
    </location>
</feature>
<comment type="similarity">
    <text evidence="3">Belongs to the multicopper oxidase family.</text>
</comment>
<feature type="binding site" description="type 1 copper site" evidence="12">
    <location>
        <position position="863"/>
    </location>
    <ligand>
        <name>Cu cation</name>
        <dbReference type="ChEBI" id="CHEBI:23378"/>
        <label>1</label>
    </ligand>
</feature>
<dbReference type="GO" id="GO:0050421">
    <property type="term" value="F:nitrite reductase (NO-forming) activity"/>
    <property type="evidence" value="ECO:0007669"/>
    <property type="project" value="UniProtKB-EC"/>
</dbReference>
<feature type="binding site" description="type 1 copper site" evidence="12">
    <location>
        <position position="662"/>
    </location>
    <ligand>
        <name>Cu cation</name>
        <dbReference type="ChEBI" id="CHEBI:23378"/>
        <label>1</label>
    </ligand>
</feature>
<evidence type="ECO:0000256" key="1">
    <source>
        <dbReference type="ARBA" id="ARBA00001960"/>
    </source>
</evidence>
<evidence type="ECO:0000256" key="3">
    <source>
        <dbReference type="ARBA" id="ARBA00010609"/>
    </source>
</evidence>
<dbReference type="InterPro" id="IPR036927">
    <property type="entry name" value="Cyt_c_oxase-like_su1_sf"/>
</dbReference>
<dbReference type="KEGG" id="rama:IDM48_10485"/>
<dbReference type="Proteomes" id="UP000516421">
    <property type="component" value="Chromosome"/>
</dbReference>
<proteinExistence type="inferred from homology"/>
<dbReference type="CDD" id="cd04208">
    <property type="entry name" value="CuRO_2_CuNIR"/>
    <property type="match status" value="1"/>
</dbReference>
<dbReference type="CDD" id="cd11020">
    <property type="entry name" value="CuRO_1_CuNIR"/>
    <property type="match status" value="1"/>
</dbReference>
<dbReference type="Gene3D" id="2.60.40.420">
    <property type="entry name" value="Cupredoxins - blue copper proteins"/>
    <property type="match status" value="3"/>
</dbReference>
<evidence type="ECO:0000256" key="4">
    <source>
        <dbReference type="ARBA" id="ARBA00011233"/>
    </source>
</evidence>
<gene>
    <name evidence="15" type="ORF">IDM48_10485</name>
</gene>
<keyword evidence="7 12" id="KW-0479">Metal-binding</keyword>
<dbReference type="EC" id="1.7.2.1" evidence="5"/>
<keyword evidence="13" id="KW-0472">Membrane</keyword>
<evidence type="ECO:0000256" key="7">
    <source>
        <dbReference type="ARBA" id="ARBA00022723"/>
    </source>
</evidence>
<sequence length="879" mass="94202">MILLFILIFVHRWIPNSTWLMVHMVTLGLITNSILIWSQHFTEALLKLKLPDEARKTQVGRIYGLNASMIVLMVGIVGGIYPLTLLGSTGVGLMVAWHGLNLLLQLRGALPARFDSTVRFYIAAAWLLPVGATFGALLARNSMTTDLYNRLLLGHETVNVLGFVGLTVVGTLMTLWPTMLRTKMHPVAVQLSKIGLWGMVAGVTVTTLAALFNLRSLAGAGLVIYALALLVIAVLMVKTCAAKKPLDYPTLSVAAGFAWLIVGTVWTAVMVFSTDFAQLHLRTVTPVFVAGFLLQVLLGAMSYLLPVRMGGGPAAVRASNREFNRFSFGRVAIINICLTFFVLPAELTGSMVRALVSIVGAMTLAAFIPLMLRGVKKSVAARKEMIAARARGEAPAPRTPVEVAPQQPNARRELLIGGGAALAAVATGVAIAPSSSKLLRWGGTNTSRGTGEVTRIQVQATSDMRFVPNSVEVPVGNELVIEVKNMDGTNIHDLYIDANGGAETGRINPGETRTLHAGVITGDAEGWCTIIGHRAMGMTFSVVASGATEDATGHEGMPGTGADSTVMKSSEIDFSAPLSKDFKVRDATLAPVESAEIQDGARVHRITFDVSETEQEIAPGITINSWTFTDSYMGPVLHGKLGDIFEITLKNNATMGHSVDFHAGMVSPNENMRTIAPGEELVYRFEATGSGIWLYHCSTMPMSTHIAAGMFGAVIIDPVSLSTVDREFVVVQNETYLTDTGKSTADGNKIVDVAPDAVADGVPTLTMWNGHATQYVAEPLQARVGEKVRMWVLAAGPSQGCSFHVVGSQFHTVYKEGAYLLRDAQDAFGNDGGHAQSLDLASAQGGFVEMEFREVGTYSFVNHSFAEMERGARGLIEVR</sequence>
<feature type="binding site" description="type 1 copper site" evidence="12">
    <location>
        <position position="705"/>
    </location>
    <ligand>
        <name>Cu cation</name>
        <dbReference type="ChEBI" id="CHEBI:23378"/>
        <label>1</label>
    </ligand>
</feature>
<keyword evidence="13" id="KW-1133">Transmembrane helix</keyword>
<feature type="transmembrane region" description="Helical" evidence="13">
    <location>
        <begin position="249"/>
        <end position="272"/>
    </location>
</feature>
<dbReference type="InterPro" id="IPR001287">
    <property type="entry name" value="NO2-reductase_Cu"/>
</dbReference>
<evidence type="ECO:0000256" key="10">
    <source>
        <dbReference type="ARBA" id="ARBA00023008"/>
    </source>
</evidence>
<feature type="transmembrane region" description="Helical" evidence="13">
    <location>
        <begin position="326"/>
        <end position="345"/>
    </location>
</feature>
<feature type="binding site" description="type 1 copper site" evidence="12">
    <location>
        <position position="696"/>
    </location>
    <ligand>
        <name>Cu cation</name>
        <dbReference type="ChEBI" id="CHEBI:23378"/>
        <label>1</label>
    </ligand>
</feature>
<evidence type="ECO:0000256" key="9">
    <source>
        <dbReference type="ARBA" id="ARBA00023002"/>
    </source>
</evidence>
<keyword evidence="10 12" id="KW-0186">Copper</keyword>
<feature type="transmembrane region" description="Helical" evidence="13">
    <location>
        <begin position="158"/>
        <end position="179"/>
    </location>
</feature>
<evidence type="ECO:0000256" key="12">
    <source>
        <dbReference type="PIRSR" id="PIRSR601287-1"/>
    </source>
</evidence>
<name>A0A7H2BN41_9MICC</name>
<protein>
    <recommendedName>
        <fullName evidence="6">Copper-containing nitrite reductase</fullName>
        <ecNumber evidence="5">1.7.2.1</ecNumber>
    </recommendedName>
</protein>
<evidence type="ECO:0000313" key="15">
    <source>
        <dbReference type="EMBL" id="QNV41087.1"/>
    </source>
</evidence>
<keyword evidence="8" id="KW-0677">Repeat</keyword>
<evidence type="ECO:0000256" key="5">
    <source>
        <dbReference type="ARBA" id="ARBA00011882"/>
    </source>
</evidence>
<feature type="binding site" description="type 1 copper site" evidence="12">
    <location>
        <position position="710"/>
    </location>
    <ligand>
        <name>Cu cation</name>
        <dbReference type="ChEBI" id="CHEBI:23378"/>
        <label>1</label>
    </ligand>
</feature>
<comment type="catalytic activity">
    <reaction evidence="11">
        <text>nitric oxide + Fe(III)-[cytochrome c] + H2O = Fe(II)-[cytochrome c] + nitrite + 2 H(+)</text>
        <dbReference type="Rhea" id="RHEA:15233"/>
        <dbReference type="Rhea" id="RHEA-COMP:10350"/>
        <dbReference type="Rhea" id="RHEA-COMP:14399"/>
        <dbReference type="ChEBI" id="CHEBI:15377"/>
        <dbReference type="ChEBI" id="CHEBI:15378"/>
        <dbReference type="ChEBI" id="CHEBI:16301"/>
        <dbReference type="ChEBI" id="CHEBI:16480"/>
        <dbReference type="ChEBI" id="CHEBI:29033"/>
        <dbReference type="ChEBI" id="CHEBI:29034"/>
        <dbReference type="EC" id="1.7.2.1"/>
    </reaction>
</comment>
<accession>A0A7H2BN41</accession>
<feature type="transmembrane region" description="Helical" evidence="13">
    <location>
        <begin position="284"/>
        <end position="305"/>
    </location>
</feature>
<evidence type="ECO:0000256" key="6">
    <source>
        <dbReference type="ARBA" id="ARBA00017290"/>
    </source>
</evidence>
<evidence type="ECO:0000256" key="11">
    <source>
        <dbReference type="ARBA" id="ARBA00049340"/>
    </source>
</evidence>
<evidence type="ECO:0000256" key="13">
    <source>
        <dbReference type="SAM" id="Phobius"/>
    </source>
</evidence>
<dbReference type="SUPFAM" id="SSF81442">
    <property type="entry name" value="Cytochrome c oxidase subunit I-like"/>
    <property type="match status" value="1"/>
</dbReference>
<feature type="transmembrane region" description="Helical" evidence="13">
    <location>
        <begin position="218"/>
        <end position="237"/>
    </location>
</feature>
<feature type="binding site" description="type 1 copper site" evidence="12">
    <location>
        <position position="657"/>
    </location>
    <ligand>
        <name>Cu cation</name>
        <dbReference type="ChEBI" id="CHEBI:23378"/>
        <label>1</label>
    </ligand>
</feature>
<keyword evidence="16" id="KW-1185">Reference proteome</keyword>
<feature type="transmembrane region" description="Helical" evidence="13">
    <location>
        <begin position="414"/>
        <end position="432"/>
    </location>
</feature>
<dbReference type="InterPro" id="IPR011707">
    <property type="entry name" value="Cu-oxidase-like_N"/>
</dbReference>
<comment type="cofactor">
    <cofactor evidence="1 12">
        <name>Cu(+)</name>
        <dbReference type="ChEBI" id="CHEBI:49552"/>
    </cofactor>
</comment>
<feature type="transmembrane region" description="Helical" evidence="13">
    <location>
        <begin position="351"/>
        <end position="372"/>
    </location>
</feature>
<feature type="transmembrane region" description="Helical" evidence="13">
    <location>
        <begin position="20"/>
        <end position="41"/>
    </location>
</feature>
<dbReference type="SUPFAM" id="SSF49503">
    <property type="entry name" value="Cupredoxins"/>
    <property type="match status" value="3"/>
</dbReference>
<evidence type="ECO:0000256" key="8">
    <source>
        <dbReference type="ARBA" id="ARBA00022737"/>
    </source>
</evidence>
<evidence type="ECO:0000259" key="14">
    <source>
        <dbReference type="Pfam" id="PF07732"/>
    </source>
</evidence>
<reference evidence="15 16" key="1">
    <citation type="submission" date="2020-09" db="EMBL/GenBank/DDBJ databases">
        <title>Investigation of environmental microbe.</title>
        <authorList>
            <person name="Ou Y."/>
            <person name="Kang Q."/>
        </authorList>
    </citation>
    <scope>NUCLEOTIDE SEQUENCE [LARGE SCALE GENOMIC DNA]</scope>
    <source>
        <strain evidence="15 16">KJZ-9</strain>
    </source>
</reference>
<feature type="transmembrane region" description="Helical" evidence="13">
    <location>
        <begin position="62"/>
        <end position="81"/>
    </location>
</feature>
<dbReference type="AlphaFoldDB" id="A0A7H2BN41"/>
<feature type="transmembrane region" description="Helical" evidence="13">
    <location>
        <begin position="87"/>
        <end position="106"/>
    </location>
</feature>
<dbReference type="GO" id="GO:0005507">
    <property type="term" value="F:copper ion binding"/>
    <property type="evidence" value="ECO:0007669"/>
    <property type="project" value="InterPro"/>
</dbReference>
<dbReference type="PRINTS" id="PR00695">
    <property type="entry name" value="CUNO2RDTASE"/>
</dbReference>
<organism evidence="15 16">
    <name type="scientific">Rothia amarae</name>
    <dbReference type="NCBI Taxonomy" id="169480"/>
    <lineage>
        <taxon>Bacteria</taxon>
        <taxon>Bacillati</taxon>
        <taxon>Actinomycetota</taxon>
        <taxon>Actinomycetes</taxon>
        <taxon>Micrococcales</taxon>
        <taxon>Micrococcaceae</taxon>
        <taxon>Rothia</taxon>
    </lineage>
</organism>
<dbReference type="Pfam" id="PF07732">
    <property type="entry name" value="Cu-oxidase_3"/>
    <property type="match status" value="1"/>
</dbReference>
<evidence type="ECO:0000256" key="2">
    <source>
        <dbReference type="ARBA" id="ARBA00001973"/>
    </source>
</evidence>
<comment type="subunit">
    <text evidence="4">Homotrimer.</text>
</comment>
<feature type="binding site" description="type 1 copper site" evidence="12">
    <location>
        <position position="697"/>
    </location>
    <ligand>
        <name>Cu cation</name>
        <dbReference type="ChEBI" id="CHEBI:23378"/>
        <label>1</label>
    </ligand>
</feature>
<feature type="domain" description="Plastocyanin-like" evidence="14">
    <location>
        <begin position="614"/>
        <end position="718"/>
    </location>
</feature>
<feature type="transmembrane region" description="Helical" evidence="13">
    <location>
        <begin position="118"/>
        <end position="138"/>
    </location>
</feature>
<comment type="cofactor">
    <cofactor evidence="2 12">
        <name>Cu(2+)</name>
        <dbReference type="ChEBI" id="CHEBI:29036"/>
    </cofactor>
</comment>
<keyword evidence="13" id="KW-0812">Transmembrane</keyword>
<dbReference type="EMBL" id="CP061538">
    <property type="protein sequence ID" value="QNV41087.1"/>
    <property type="molecule type" value="Genomic_DNA"/>
</dbReference>
<evidence type="ECO:0000313" key="16">
    <source>
        <dbReference type="Proteomes" id="UP000516421"/>
    </source>
</evidence>
<dbReference type="InterPro" id="IPR008972">
    <property type="entry name" value="Cupredoxin"/>
</dbReference>
<keyword evidence="9" id="KW-0560">Oxidoreductase</keyword>